<accession>A0A0A9EJR1</accession>
<reference evidence="1" key="2">
    <citation type="journal article" date="2015" name="Data Brief">
        <title>Shoot transcriptome of the giant reed, Arundo donax.</title>
        <authorList>
            <person name="Barrero R.A."/>
            <person name="Guerrero F.D."/>
            <person name="Moolhuijzen P."/>
            <person name="Goolsby J.A."/>
            <person name="Tidwell J."/>
            <person name="Bellgard S.E."/>
            <person name="Bellgard M.I."/>
        </authorList>
    </citation>
    <scope>NUCLEOTIDE SEQUENCE</scope>
    <source>
        <tissue evidence="1">Shoot tissue taken approximately 20 cm above the soil surface</tissue>
    </source>
</reference>
<dbReference type="AlphaFoldDB" id="A0A0A9EJR1"/>
<proteinExistence type="predicted"/>
<organism evidence="1">
    <name type="scientific">Arundo donax</name>
    <name type="common">Giant reed</name>
    <name type="synonym">Donax arundinaceus</name>
    <dbReference type="NCBI Taxonomy" id="35708"/>
    <lineage>
        <taxon>Eukaryota</taxon>
        <taxon>Viridiplantae</taxon>
        <taxon>Streptophyta</taxon>
        <taxon>Embryophyta</taxon>
        <taxon>Tracheophyta</taxon>
        <taxon>Spermatophyta</taxon>
        <taxon>Magnoliopsida</taxon>
        <taxon>Liliopsida</taxon>
        <taxon>Poales</taxon>
        <taxon>Poaceae</taxon>
        <taxon>PACMAD clade</taxon>
        <taxon>Arundinoideae</taxon>
        <taxon>Arundineae</taxon>
        <taxon>Arundo</taxon>
    </lineage>
</organism>
<sequence>MQHKSEFGNCGNRTSVIYMDLHKSVEQIHYISNMIQWLRIEFLTLVFMGRSSIICLVYDKPLSNSYLLTVIIFYSKSDVPVLRYY</sequence>
<dbReference type="EMBL" id="GBRH01198657">
    <property type="protein sequence ID" value="JAD99238.1"/>
    <property type="molecule type" value="Transcribed_RNA"/>
</dbReference>
<name>A0A0A9EJR1_ARUDO</name>
<protein>
    <submittedName>
        <fullName evidence="1">Uncharacterized protein</fullName>
    </submittedName>
</protein>
<evidence type="ECO:0000313" key="1">
    <source>
        <dbReference type="EMBL" id="JAD99238.1"/>
    </source>
</evidence>
<reference evidence="1" key="1">
    <citation type="submission" date="2014-09" db="EMBL/GenBank/DDBJ databases">
        <authorList>
            <person name="Magalhaes I.L.F."/>
            <person name="Oliveira U."/>
            <person name="Santos F.R."/>
            <person name="Vidigal T.H.D.A."/>
            <person name="Brescovit A.D."/>
            <person name="Santos A.J."/>
        </authorList>
    </citation>
    <scope>NUCLEOTIDE SEQUENCE</scope>
    <source>
        <tissue evidence="1">Shoot tissue taken approximately 20 cm above the soil surface</tissue>
    </source>
</reference>